<proteinExistence type="predicted"/>
<dbReference type="EMBL" id="LIAE01010435">
    <property type="protein sequence ID" value="PAV61081.1"/>
    <property type="molecule type" value="Genomic_DNA"/>
</dbReference>
<dbReference type="InterPro" id="IPR015897">
    <property type="entry name" value="CHK_kinase-like"/>
</dbReference>
<evidence type="ECO:0000259" key="1">
    <source>
        <dbReference type="SMART" id="SM00587"/>
    </source>
</evidence>
<dbReference type="PANTHER" id="PTHR23020">
    <property type="entry name" value="UNCHARACTERIZED NUCLEAR HORMONE RECEPTOR-RELATED"/>
    <property type="match status" value="1"/>
</dbReference>
<name>A0A2A2JHJ7_9BILA</name>
<accession>A0A2A2JHJ7</accession>
<keyword evidence="3" id="KW-1185">Reference proteome</keyword>
<organism evidence="2 3">
    <name type="scientific">Diploscapter pachys</name>
    <dbReference type="NCBI Taxonomy" id="2018661"/>
    <lineage>
        <taxon>Eukaryota</taxon>
        <taxon>Metazoa</taxon>
        <taxon>Ecdysozoa</taxon>
        <taxon>Nematoda</taxon>
        <taxon>Chromadorea</taxon>
        <taxon>Rhabditida</taxon>
        <taxon>Rhabditina</taxon>
        <taxon>Rhabditomorpha</taxon>
        <taxon>Rhabditoidea</taxon>
        <taxon>Rhabditidae</taxon>
        <taxon>Diploscapter</taxon>
    </lineage>
</organism>
<feature type="domain" description="CHK kinase-like" evidence="1">
    <location>
        <begin position="74"/>
        <end position="258"/>
    </location>
</feature>
<dbReference type="SMART" id="SM00587">
    <property type="entry name" value="CHK"/>
    <property type="match status" value="1"/>
</dbReference>
<evidence type="ECO:0000313" key="2">
    <source>
        <dbReference type="EMBL" id="PAV61081.1"/>
    </source>
</evidence>
<dbReference type="PANTHER" id="PTHR23020:SF20">
    <property type="entry name" value="CHK KINASE-LIKE DOMAIN-CONTAINING PROTEIN"/>
    <property type="match status" value="1"/>
</dbReference>
<gene>
    <name evidence="2" type="ORF">WR25_25329</name>
</gene>
<dbReference type="InterPro" id="IPR011009">
    <property type="entry name" value="Kinase-like_dom_sf"/>
</dbReference>
<dbReference type="SUPFAM" id="SSF56112">
    <property type="entry name" value="Protein kinase-like (PK-like)"/>
    <property type="match status" value="1"/>
</dbReference>
<dbReference type="Proteomes" id="UP000218231">
    <property type="component" value="Unassembled WGS sequence"/>
</dbReference>
<evidence type="ECO:0000313" key="3">
    <source>
        <dbReference type="Proteomes" id="UP000218231"/>
    </source>
</evidence>
<dbReference type="OrthoDB" id="5873804at2759"/>
<comment type="caution">
    <text evidence="2">The sequence shown here is derived from an EMBL/GenBank/DDBJ whole genome shotgun (WGS) entry which is preliminary data.</text>
</comment>
<dbReference type="InterPro" id="IPR012877">
    <property type="entry name" value="Dhs-27"/>
</dbReference>
<dbReference type="AlphaFoldDB" id="A0A2A2JHJ7"/>
<dbReference type="Gene3D" id="3.90.1200.10">
    <property type="match status" value="1"/>
</dbReference>
<reference evidence="2 3" key="1">
    <citation type="journal article" date="2017" name="Curr. Biol.">
        <title>Genome architecture and evolution of a unichromosomal asexual nematode.</title>
        <authorList>
            <person name="Fradin H."/>
            <person name="Zegar C."/>
            <person name="Gutwein M."/>
            <person name="Lucas J."/>
            <person name="Kovtun M."/>
            <person name="Corcoran D."/>
            <person name="Baugh L.R."/>
            <person name="Kiontke K."/>
            <person name="Gunsalus K."/>
            <person name="Fitch D.H."/>
            <person name="Piano F."/>
        </authorList>
    </citation>
    <scope>NUCLEOTIDE SEQUENCE [LARGE SCALE GENOMIC DNA]</scope>
    <source>
        <strain evidence="2">PF1309</strain>
    </source>
</reference>
<protein>
    <recommendedName>
        <fullName evidence="1">CHK kinase-like domain-containing protein</fullName>
    </recommendedName>
</protein>
<dbReference type="Pfam" id="PF07914">
    <property type="entry name" value="DUF1679"/>
    <property type="match status" value="1"/>
</dbReference>
<dbReference type="InterPro" id="IPR052961">
    <property type="entry name" value="Oxido-Kinase-like_Enzymes"/>
</dbReference>
<sequence length="330" mass="38763">MFQIPNTQNADSAFEGIEGNDNEMRRQSMVEFQKTIHHTEIDVYEMFERHRGNYIQVSVPIYYGSCPIDSPHPVILMDYIDNSTTKDLVGGFSEDELLKICDEIAALHVYSFETEEWKTVGKKHRDAMPQEMQESMDAMFRGMIGSLRGRNRKELTRCVELIEDHIFKRPDWIELYFMKYDNNQEGAVFNHCDLWSPQILWRNGEISGIVDWAMVRPHSLTADLHRVLSTCCSVDVKKKMEDKCLERIYETVCKLCEKRTIEPKYDMEKLKNDYIDSLVYICITTAFAVGMWSNSNVLRDGKNDEQRITELEDRLIDLVKETSKHHNWEF</sequence>